<organism evidence="2 3">
    <name type="scientific">Ogataea philodendri</name>
    <dbReference type="NCBI Taxonomy" id="1378263"/>
    <lineage>
        <taxon>Eukaryota</taxon>
        <taxon>Fungi</taxon>
        <taxon>Dikarya</taxon>
        <taxon>Ascomycota</taxon>
        <taxon>Saccharomycotina</taxon>
        <taxon>Pichiomycetes</taxon>
        <taxon>Pichiales</taxon>
        <taxon>Pichiaceae</taxon>
        <taxon>Ogataea</taxon>
    </lineage>
</organism>
<feature type="signal peptide" evidence="1">
    <location>
        <begin position="1"/>
        <end position="20"/>
    </location>
</feature>
<dbReference type="RefSeq" id="XP_046059436.1">
    <property type="nucleotide sequence ID" value="XM_046206798.1"/>
</dbReference>
<evidence type="ECO:0000313" key="2">
    <source>
        <dbReference type="EMBL" id="KAH3662347.1"/>
    </source>
</evidence>
<evidence type="ECO:0000313" key="3">
    <source>
        <dbReference type="Proteomes" id="UP000769157"/>
    </source>
</evidence>
<dbReference type="AlphaFoldDB" id="A0A9P8NZG2"/>
<dbReference type="GeneID" id="70237563"/>
<reference evidence="2" key="2">
    <citation type="submission" date="2021-01" db="EMBL/GenBank/DDBJ databases">
        <authorList>
            <person name="Schikora-Tamarit M.A."/>
        </authorList>
    </citation>
    <scope>NUCLEOTIDE SEQUENCE</scope>
    <source>
        <strain evidence="2">CBS6075</strain>
    </source>
</reference>
<comment type="caution">
    <text evidence="2">The sequence shown here is derived from an EMBL/GenBank/DDBJ whole genome shotgun (WGS) entry which is preliminary data.</text>
</comment>
<accession>A0A9P8NZG2</accession>
<sequence length="315" mass="34454">MAIWSPWPLANLFWTRLTSSLFSILTMNGLPVTPTAASVKQLSRHLNRTPNSNSLPDLRSVGNVDRYDPNLVRLSLWSAPISVSSCLELSMFSFSGGSRPNCKNSWTLPTPIDFTTRYRFSSLLVAQAGLNTTSSSSSLFAFCLGRPGFHELAGVGPGIEVDALDSAGVDDHDCVRDGDGGLCDVGGGDHFTLARRRVSKDAFLVLGAEGRVQRQGPERSFDFGQTLVDFHHSRKKDQDGSLVALSGEVLVDFLHQSSNEVVIDISELEIFRVGFWLDLLAVAHGHCELQRVQNVIEVEVLDGERSSLDVDVRHA</sequence>
<dbReference type="EMBL" id="JAEUBE010000378">
    <property type="protein sequence ID" value="KAH3662347.1"/>
    <property type="molecule type" value="Genomic_DNA"/>
</dbReference>
<keyword evidence="3" id="KW-1185">Reference proteome</keyword>
<proteinExistence type="predicted"/>
<name>A0A9P8NZG2_9ASCO</name>
<dbReference type="Proteomes" id="UP000769157">
    <property type="component" value="Unassembled WGS sequence"/>
</dbReference>
<feature type="chain" id="PRO_5040501802" evidence="1">
    <location>
        <begin position="21"/>
        <end position="315"/>
    </location>
</feature>
<evidence type="ECO:0000256" key="1">
    <source>
        <dbReference type="SAM" id="SignalP"/>
    </source>
</evidence>
<gene>
    <name evidence="2" type="ORF">OGAPHI_005599</name>
</gene>
<keyword evidence="1" id="KW-0732">Signal</keyword>
<protein>
    <submittedName>
        <fullName evidence="2">Uncharacterized protein</fullName>
    </submittedName>
</protein>
<reference evidence="2" key="1">
    <citation type="journal article" date="2021" name="Open Biol.">
        <title>Shared evolutionary footprints suggest mitochondrial oxidative damage underlies multiple complex I losses in fungi.</title>
        <authorList>
            <person name="Schikora-Tamarit M.A."/>
            <person name="Marcet-Houben M."/>
            <person name="Nosek J."/>
            <person name="Gabaldon T."/>
        </authorList>
    </citation>
    <scope>NUCLEOTIDE SEQUENCE</scope>
    <source>
        <strain evidence="2">CBS6075</strain>
    </source>
</reference>